<proteinExistence type="predicted"/>
<dbReference type="Proteomes" id="UP000031805">
    <property type="component" value="Segment"/>
</dbReference>
<dbReference type="EMBL" id="KP202158">
    <property type="protein sequence ID" value="AJD81820.1"/>
    <property type="molecule type" value="Genomic_DNA"/>
</dbReference>
<name>A0A0B5A2C4_9CAUD</name>
<evidence type="ECO:0000313" key="2">
    <source>
        <dbReference type="Proteomes" id="UP000031805"/>
    </source>
</evidence>
<dbReference type="KEGG" id="vg:26627334"/>
<accession>A0A0B5A2C4</accession>
<keyword evidence="2" id="KW-1185">Reference proteome</keyword>
<organism evidence="1 2">
    <name type="scientific">Yersinia phage vB_YenM_TG1</name>
    <dbReference type="NCBI Taxonomy" id="1589265"/>
    <lineage>
        <taxon>Viruses</taxon>
        <taxon>Duplodnaviria</taxon>
        <taxon>Heunggongvirae</taxon>
        <taxon>Uroviricota</taxon>
        <taxon>Caudoviricetes</taxon>
        <taxon>Pantevenvirales</taxon>
        <taxon>Straboviridae</taxon>
        <taxon>Tevenvirinae</taxon>
        <taxon>Tegunavirus</taxon>
        <taxon>Tegunavirus yenmtg1</taxon>
    </lineage>
</organism>
<evidence type="ECO:0000313" key="1">
    <source>
        <dbReference type="EMBL" id="AJD81820.1"/>
    </source>
</evidence>
<protein>
    <submittedName>
        <fullName evidence="1">Uncharacterized protein</fullName>
    </submittedName>
</protein>
<gene>
    <name evidence="1" type="ORF">YenMTG1_011</name>
</gene>
<dbReference type="GeneID" id="26627334"/>
<sequence length="129" mass="14721">MDILTVGVGDIIKFKNSSERDKFANKFDVNAEFVKWTIDREINLFKISSVCCKNDCITGIYDYTSDEISIISLYEFGLHFEIVKKAASKPNAFEFAVEKSITLNDVKVTQESYNDFIESVRKVLNNANL</sequence>
<reference evidence="1 2" key="1">
    <citation type="submission" date="2014-11" db="EMBL/GenBank/DDBJ databases">
        <title>Complete genome sequence of vB_YenM_TG1, a broad host range bacteriophage which infects Yersinia enterocolitica.</title>
        <authorList>
            <person name="Leon-Velarde C.G."/>
            <person name="Kropinski A.M."/>
            <person name="Chen S."/>
            <person name="Griffiths M.W."/>
            <person name="Odumeru J.A."/>
        </authorList>
    </citation>
    <scope>NUCLEOTIDE SEQUENCE [LARGE SCALE GENOMIC DNA]</scope>
</reference>
<dbReference type="RefSeq" id="YP_009200272.1">
    <property type="nucleotide sequence ID" value="NC_028820.1"/>
</dbReference>